<proteinExistence type="predicted"/>
<organism evidence="2 3">
    <name type="scientific">Menidia menidia</name>
    <name type="common">Atlantic silverside</name>
    <dbReference type="NCBI Taxonomy" id="238744"/>
    <lineage>
        <taxon>Eukaryota</taxon>
        <taxon>Metazoa</taxon>
        <taxon>Chordata</taxon>
        <taxon>Craniata</taxon>
        <taxon>Vertebrata</taxon>
        <taxon>Euteleostomi</taxon>
        <taxon>Actinopterygii</taxon>
        <taxon>Neopterygii</taxon>
        <taxon>Teleostei</taxon>
        <taxon>Neoteleostei</taxon>
        <taxon>Acanthomorphata</taxon>
        <taxon>Ovalentaria</taxon>
        <taxon>Atherinomorphae</taxon>
        <taxon>Atheriniformes</taxon>
        <taxon>Atherinopsidae</taxon>
        <taxon>Menidiinae</taxon>
        <taxon>Menidia</taxon>
    </lineage>
</organism>
<feature type="compositionally biased region" description="Basic and acidic residues" evidence="1">
    <location>
        <begin position="1"/>
        <end position="10"/>
    </location>
</feature>
<gene>
    <name evidence="2" type="ORF">MMEN_LOCUS15802</name>
</gene>
<dbReference type="EMBL" id="CAJRST010032001">
    <property type="protein sequence ID" value="CAG5974212.1"/>
    <property type="molecule type" value="Genomic_DNA"/>
</dbReference>
<protein>
    <submittedName>
        <fullName evidence="2">(Atlantic silverside) hypothetical protein</fullName>
    </submittedName>
</protein>
<feature type="region of interest" description="Disordered" evidence="1">
    <location>
        <begin position="61"/>
        <end position="81"/>
    </location>
</feature>
<evidence type="ECO:0000256" key="1">
    <source>
        <dbReference type="SAM" id="MobiDB-lite"/>
    </source>
</evidence>
<sequence>MQKTKRETQTKKKTPPNEMQQTKRETRTKKKTPPNEMQQTKMRHCSIFIPLLVSHLILRWPTGANAQQKRKHANKKENTPE</sequence>
<dbReference type="Proteomes" id="UP000677803">
    <property type="component" value="Unassembled WGS sequence"/>
</dbReference>
<accession>A0A8S4BKV4</accession>
<evidence type="ECO:0000313" key="2">
    <source>
        <dbReference type="EMBL" id="CAG5974212.1"/>
    </source>
</evidence>
<comment type="caution">
    <text evidence="2">The sequence shown here is derived from an EMBL/GenBank/DDBJ whole genome shotgun (WGS) entry which is preliminary data.</text>
</comment>
<dbReference type="AlphaFoldDB" id="A0A8S4BKV4"/>
<feature type="region of interest" description="Disordered" evidence="1">
    <location>
        <begin position="1"/>
        <end position="42"/>
    </location>
</feature>
<name>A0A8S4BKV4_9TELE</name>
<evidence type="ECO:0000313" key="3">
    <source>
        <dbReference type="Proteomes" id="UP000677803"/>
    </source>
</evidence>
<keyword evidence="3" id="KW-1185">Reference proteome</keyword>
<reference evidence="2" key="1">
    <citation type="submission" date="2021-05" db="EMBL/GenBank/DDBJ databases">
        <authorList>
            <person name="Tigano A."/>
        </authorList>
    </citation>
    <scope>NUCLEOTIDE SEQUENCE</scope>
</reference>